<protein>
    <submittedName>
        <fullName evidence="1">Uncharacterized protein</fullName>
    </submittedName>
</protein>
<gene>
    <name evidence="1" type="ORF">SAMN05660472_01665</name>
</gene>
<keyword evidence="2" id="KW-1185">Reference proteome</keyword>
<dbReference type="AlphaFoldDB" id="A0A1G9D7Q9"/>
<reference evidence="1 2" key="1">
    <citation type="submission" date="2016-10" db="EMBL/GenBank/DDBJ databases">
        <authorList>
            <person name="de Groot N.N."/>
        </authorList>
    </citation>
    <scope>NUCLEOTIDE SEQUENCE [LARGE SCALE GENOMIC DNA]</scope>
    <source>
        <strain evidence="1 2">DSM 18346</strain>
    </source>
</reference>
<dbReference type="EMBL" id="FNFP01000002">
    <property type="protein sequence ID" value="SDK59754.1"/>
    <property type="molecule type" value="Genomic_DNA"/>
</dbReference>
<proteinExistence type="predicted"/>
<dbReference type="RefSeq" id="WP_176762104.1">
    <property type="nucleotide sequence ID" value="NZ_FNFP01000002.1"/>
</dbReference>
<dbReference type="Proteomes" id="UP000198718">
    <property type="component" value="Unassembled WGS sequence"/>
</dbReference>
<name>A0A1G9D7Q9_9FIRM</name>
<sequence length="52" mass="6238">MNTLNQYRDSPEINPLILQNIEEKQSIHQFEDKTFEIHVEKLKGKKKVSEIR</sequence>
<evidence type="ECO:0000313" key="1">
    <source>
        <dbReference type="EMBL" id="SDK59754.1"/>
    </source>
</evidence>
<accession>A0A1G9D7Q9</accession>
<dbReference type="STRING" id="393762.SAMN05660472_01665"/>
<evidence type="ECO:0000313" key="2">
    <source>
        <dbReference type="Proteomes" id="UP000198718"/>
    </source>
</evidence>
<organism evidence="1 2">
    <name type="scientific">Natronincola ferrireducens</name>
    <dbReference type="NCBI Taxonomy" id="393762"/>
    <lineage>
        <taxon>Bacteria</taxon>
        <taxon>Bacillati</taxon>
        <taxon>Bacillota</taxon>
        <taxon>Clostridia</taxon>
        <taxon>Peptostreptococcales</taxon>
        <taxon>Natronincolaceae</taxon>
        <taxon>Natronincola</taxon>
    </lineage>
</organism>